<evidence type="ECO:0000313" key="2">
    <source>
        <dbReference type="EMBL" id="KAH7093802.1"/>
    </source>
</evidence>
<name>A0A8K0RI27_9PLEO</name>
<dbReference type="PANTHER" id="PTHR24148:SF64">
    <property type="entry name" value="HETEROKARYON INCOMPATIBILITY DOMAIN-CONTAINING PROTEIN"/>
    <property type="match status" value="1"/>
</dbReference>
<dbReference type="EMBL" id="JAGMVJ010000002">
    <property type="protein sequence ID" value="KAH7093802.1"/>
    <property type="molecule type" value="Genomic_DNA"/>
</dbReference>
<dbReference type="Pfam" id="PF06985">
    <property type="entry name" value="HET"/>
    <property type="match status" value="1"/>
</dbReference>
<dbReference type="PANTHER" id="PTHR24148">
    <property type="entry name" value="ANKYRIN REPEAT DOMAIN-CONTAINING PROTEIN 39 HOMOLOG-RELATED"/>
    <property type="match status" value="1"/>
</dbReference>
<dbReference type="Pfam" id="PF26639">
    <property type="entry name" value="Het-6_barrel"/>
    <property type="match status" value="1"/>
</dbReference>
<comment type="caution">
    <text evidence="2">The sequence shown here is derived from an EMBL/GenBank/DDBJ whole genome shotgun (WGS) entry which is preliminary data.</text>
</comment>
<evidence type="ECO:0000313" key="3">
    <source>
        <dbReference type="Proteomes" id="UP000813461"/>
    </source>
</evidence>
<keyword evidence="3" id="KW-1185">Reference proteome</keyword>
<dbReference type="InterPro" id="IPR010730">
    <property type="entry name" value="HET"/>
</dbReference>
<sequence>MDPHLNLLQLYREHQYHELKNKNDIRLLQVQDSSGKIKTPELVVFSIDDAPKYEAVSYAWGSKHRMRCLELSTNETVSISSSLFQALPWVIYHSRHEYLWIDQICINQKNIPEKNQQVQIMGEIFKKAERVMAWLGEDHYNAASLDEVLDEIGSEPNASHCCLQPHTPSHGYFDELGEMLLPAATLQRATNPRATFVALTRDYVNAVKDLLKKPWFRRGWVLQEVLLAKSLDFIIGQTSIAFRDFERIYGTLVRLEILHRNSVSLLRSRGYRAFTIMSHDKDWFGEKSSPHDPETCLSFGWFDVTDPRDHAYAFAGLFPGFAVSVDYALPVDAVFINHTNSMIQHSRSLNVLAYSCKSHSEPRGTGASIALPSWVPDFSQIRTPSTVELYTRDDPNGFCASKARCHHFWHAARPTILQVQGRIVDRVTHYLHRPIKFKLWHHPSEDLQNWLSLDWYHQKLLDICAPQSLTRSRLLTVLLGGGANSTREGSPVQYKDSAAWQDYIDQLLLIYDEPCEYPESKSQDYHHEKYSQYRELIRYSEIFFKRSVIKGSLGLGLAPDSAQPGDYIAILHGSGVPIVLRESMPDSAAEYEVVGQCFYENIMQGEAVDWPENGADVFQVQ</sequence>
<proteinExistence type="predicted"/>
<gene>
    <name evidence="2" type="ORF">FB567DRAFT_516099</name>
</gene>
<organism evidence="2 3">
    <name type="scientific">Paraphoma chrysanthemicola</name>
    <dbReference type="NCBI Taxonomy" id="798071"/>
    <lineage>
        <taxon>Eukaryota</taxon>
        <taxon>Fungi</taxon>
        <taxon>Dikarya</taxon>
        <taxon>Ascomycota</taxon>
        <taxon>Pezizomycotina</taxon>
        <taxon>Dothideomycetes</taxon>
        <taxon>Pleosporomycetidae</taxon>
        <taxon>Pleosporales</taxon>
        <taxon>Pleosporineae</taxon>
        <taxon>Phaeosphaeriaceae</taxon>
        <taxon>Paraphoma</taxon>
    </lineage>
</organism>
<accession>A0A8K0RI27</accession>
<feature type="domain" description="Heterokaryon incompatibility" evidence="1">
    <location>
        <begin position="53"/>
        <end position="224"/>
    </location>
</feature>
<protein>
    <submittedName>
        <fullName evidence="2">Heterokaryon incompatibility protein-domain-containing protein</fullName>
    </submittedName>
</protein>
<dbReference type="AlphaFoldDB" id="A0A8K0RI27"/>
<reference evidence="2" key="1">
    <citation type="journal article" date="2021" name="Nat. Commun.">
        <title>Genetic determinants of endophytism in the Arabidopsis root mycobiome.</title>
        <authorList>
            <person name="Mesny F."/>
            <person name="Miyauchi S."/>
            <person name="Thiergart T."/>
            <person name="Pickel B."/>
            <person name="Atanasova L."/>
            <person name="Karlsson M."/>
            <person name="Huettel B."/>
            <person name="Barry K.W."/>
            <person name="Haridas S."/>
            <person name="Chen C."/>
            <person name="Bauer D."/>
            <person name="Andreopoulos W."/>
            <person name="Pangilinan J."/>
            <person name="LaButti K."/>
            <person name="Riley R."/>
            <person name="Lipzen A."/>
            <person name="Clum A."/>
            <person name="Drula E."/>
            <person name="Henrissat B."/>
            <person name="Kohler A."/>
            <person name="Grigoriev I.V."/>
            <person name="Martin F.M."/>
            <person name="Hacquard S."/>
        </authorList>
    </citation>
    <scope>NUCLEOTIDE SEQUENCE</scope>
    <source>
        <strain evidence="2">MPI-SDFR-AT-0120</strain>
    </source>
</reference>
<dbReference type="Proteomes" id="UP000813461">
    <property type="component" value="Unassembled WGS sequence"/>
</dbReference>
<evidence type="ECO:0000259" key="1">
    <source>
        <dbReference type="Pfam" id="PF06985"/>
    </source>
</evidence>
<dbReference type="InterPro" id="IPR052895">
    <property type="entry name" value="HetReg/Transcr_Mod"/>
</dbReference>
<dbReference type="OrthoDB" id="3548654at2759"/>